<protein>
    <submittedName>
        <fullName evidence="2">Uncharacterized protein</fullName>
    </submittedName>
</protein>
<dbReference type="EMBL" id="MGFU01000012">
    <property type="protein sequence ID" value="OGM13137.1"/>
    <property type="molecule type" value="Genomic_DNA"/>
</dbReference>
<keyword evidence="1" id="KW-1133">Transmembrane helix</keyword>
<reference evidence="2 3" key="1">
    <citation type="journal article" date="2016" name="Nat. Commun.">
        <title>Thousands of microbial genomes shed light on interconnected biogeochemical processes in an aquifer system.</title>
        <authorList>
            <person name="Anantharaman K."/>
            <person name="Brown C.T."/>
            <person name="Hug L.A."/>
            <person name="Sharon I."/>
            <person name="Castelle C.J."/>
            <person name="Probst A.J."/>
            <person name="Thomas B.C."/>
            <person name="Singh A."/>
            <person name="Wilkins M.J."/>
            <person name="Karaoz U."/>
            <person name="Brodie E.L."/>
            <person name="Williams K.H."/>
            <person name="Hubbard S.S."/>
            <person name="Banfield J.F."/>
        </authorList>
    </citation>
    <scope>NUCLEOTIDE SEQUENCE [LARGE SCALE GENOMIC DNA]</scope>
</reference>
<name>A0A1F7XDP9_9BACT</name>
<proteinExistence type="predicted"/>
<comment type="caution">
    <text evidence="2">The sequence shown here is derived from an EMBL/GenBank/DDBJ whole genome shotgun (WGS) entry which is preliminary data.</text>
</comment>
<keyword evidence="1" id="KW-0472">Membrane</keyword>
<feature type="transmembrane region" description="Helical" evidence="1">
    <location>
        <begin position="72"/>
        <end position="96"/>
    </location>
</feature>
<organism evidence="2 3">
    <name type="scientific">Candidatus Woesebacteria bacterium RBG_16_39_8b</name>
    <dbReference type="NCBI Taxonomy" id="1802482"/>
    <lineage>
        <taxon>Bacteria</taxon>
        <taxon>Candidatus Woeseibacteriota</taxon>
    </lineage>
</organism>
<evidence type="ECO:0000256" key="1">
    <source>
        <dbReference type="SAM" id="Phobius"/>
    </source>
</evidence>
<dbReference type="Proteomes" id="UP000179013">
    <property type="component" value="Unassembled WGS sequence"/>
</dbReference>
<evidence type="ECO:0000313" key="3">
    <source>
        <dbReference type="Proteomes" id="UP000179013"/>
    </source>
</evidence>
<accession>A0A1F7XDP9</accession>
<dbReference type="AlphaFoldDB" id="A0A1F7XDP9"/>
<sequence length="111" mass="11806">MENKLAQIFGTVNAPPGVNRYSSPTNFISNIVKLLIVGAGIYALFNIVTAGYSFMSAGGDPKKIADAWSKIWLTLVGLLFAAGSIILAAIFGRIIFGDANALLQITIFEPN</sequence>
<keyword evidence="1" id="KW-0812">Transmembrane</keyword>
<gene>
    <name evidence="2" type="ORF">A2V80_03425</name>
</gene>
<feature type="transmembrane region" description="Helical" evidence="1">
    <location>
        <begin position="31"/>
        <end position="52"/>
    </location>
</feature>
<evidence type="ECO:0000313" key="2">
    <source>
        <dbReference type="EMBL" id="OGM13137.1"/>
    </source>
</evidence>